<dbReference type="SMART" id="SM00825">
    <property type="entry name" value="PKS_KS"/>
    <property type="match status" value="1"/>
</dbReference>
<dbReference type="EMBL" id="JACSQM010000001">
    <property type="protein sequence ID" value="MBD7963039.1"/>
    <property type="molecule type" value="Genomic_DNA"/>
</dbReference>
<accession>A0ABR8SHR9</accession>
<gene>
    <name evidence="5" type="ORF">H9648_03155</name>
</gene>
<dbReference type="RefSeq" id="WP_191752380.1">
    <property type="nucleotide sequence ID" value="NZ_JACSQM010000001.1"/>
</dbReference>
<sequence length="337" mass="35842">MVNKIVITGLGMINPLGHTCLEVYNAYQDKTNSINQGISHYDPTNHFEKKEINRLDSFSQYAIVAANEAIEQAKLSNYEGSMEEISVIIGASGNGADRFLQENHELLIERGPKRISPYYSSAAMINSPPAEIALKNGFQGPSAAVLAGEASGLLALGQAVNYIQNGSCTIAIAGGTQGDISLLTETGYEKSAIISEYPHHPLNPGAGAVVIETEKEARRRGAEPLGEVISFSMSTVSDEAEIKEVVIDALAEANIETHMVDLIGVAEETDVVTSIFKQDIAVLSLKESMGNMLAASGVNQVILSLLSLKETGKKEAIGLVNSIDPAGHFGCLIIKVV</sequence>
<dbReference type="Pfam" id="PF02801">
    <property type="entry name" value="Ketoacyl-synt_C"/>
    <property type="match status" value="1"/>
</dbReference>
<comment type="similarity">
    <text evidence="1 3">Belongs to the thiolase-like superfamily. Beta-ketoacyl-ACP synthases family.</text>
</comment>
<feature type="domain" description="Ketosynthase family 3 (KS3)" evidence="4">
    <location>
        <begin position="5"/>
        <end position="328"/>
    </location>
</feature>
<dbReference type="InterPro" id="IPR014030">
    <property type="entry name" value="Ketoacyl_synth_N"/>
</dbReference>
<name>A0ABR8SHR9_9BACL</name>
<organism evidence="5 6">
    <name type="scientific">Fictibacillus norfolkensis</name>
    <dbReference type="NCBI Taxonomy" id="2762233"/>
    <lineage>
        <taxon>Bacteria</taxon>
        <taxon>Bacillati</taxon>
        <taxon>Bacillota</taxon>
        <taxon>Bacilli</taxon>
        <taxon>Bacillales</taxon>
        <taxon>Fictibacillaceae</taxon>
        <taxon>Fictibacillus</taxon>
    </lineage>
</organism>
<keyword evidence="6" id="KW-1185">Reference proteome</keyword>
<dbReference type="Gene3D" id="3.40.47.10">
    <property type="match status" value="1"/>
</dbReference>
<dbReference type="InterPro" id="IPR020841">
    <property type="entry name" value="PKS_Beta-ketoAc_synthase_dom"/>
</dbReference>
<dbReference type="Pfam" id="PF00109">
    <property type="entry name" value="ketoacyl-synt"/>
    <property type="match status" value="1"/>
</dbReference>
<evidence type="ECO:0000256" key="1">
    <source>
        <dbReference type="ARBA" id="ARBA00008467"/>
    </source>
</evidence>
<evidence type="ECO:0000259" key="4">
    <source>
        <dbReference type="SMART" id="SM00825"/>
    </source>
</evidence>
<dbReference type="InterPro" id="IPR016039">
    <property type="entry name" value="Thiolase-like"/>
</dbReference>
<dbReference type="Proteomes" id="UP000603641">
    <property type="component" value="Unassembled WGS sequence"/>
</dbReference>
<dbReference type="PANTHER" id="PTHR11712:SF336">
    <property type="entry name" value="3-OXOACYL-[ACYL-CARRIER-PROTEIN] SYNTHASE, MITOCHONDRIAL"/>
    <property type="match status" value="1"/>
</dbReference>
<evidence type="ECO:0000256" key="3">
    <source>
        <dbReference type="RuleBase" id="RU003694"/>
    </source>
</evidence>
<evidence type="ECO:0000313" key="6">
    <source>
        <dbReference type="Proteomes" id="UP000603641"/>
    </source>
</evidence>
<dbReference type="InterPro" id="IPR014031">
    <property type="entry name" value="Ketoacyl_synth_C"/>
</dbReference>
<dbReference type="InterPro" id="IPR000794">
    <property type="entry name" value="Beta-ketoacyl_synthase"/>
</dbReference>
<dbReference type="PANTHER" id="PTHR11712">
    <property type="entry name" value="POLYKETIDE SYNTHASE-RELATED"/>
    <property type="match status" value="1"/>
</dbReference>
<protein>
    <recommendedName>
        <fullName evidence="4">Ketosynthase family 3 (KS3) domain-containing protein</fullName>
    </recommendedName>
</protein>
<comment type="caution">
    <text evidence="5">The sequence shown here is derived from an EMBL/GenBank/DDBJ whole genome shotgun (WGS) entry which is preliminary data.</text>
</comment>
<proteinExistence type="inferred from homology"/>
<evidence type="ECO:0000313" key="5">
    <source>
        <dbReference type="EMBL" id="MBD7963039.1"/>
    </source>
</evidence>
<keyword evidence="2 3" id="KW-0808">Transferase</keyword>
<reference evidence="5 6" key="1">
    <citation type="submission" date="2020-08" db="EMBL/GenBank/DDBJ databases">
        <title>A Genomic Blueprint of the Chicken Gut Microbiome.</title>
        <authorList>
            <person name="Gilroy R."/>
            <person name="Ravi A."/>
            <person name="Getino M."/>
            <person name="Pursley I."/>
            <person name="Horton D.L."/>
            <person name="Alikhan N.-F."/>
            <person name="Baker D."/>
            <person name="Gharbi K."/>
            <person name="Hall N."/>
            <person name="Watson M."/>
            <person name="Adriaenssens E.M."/>
            <person name="Foster-Nyarko E."/>
            <person name="Jarju S."/>
            <person name="Secka A."/>
            <person name="Antonio M."/>
            <person name="Oren A."/>
            <person name="Chaudhuri R."/>
            <person name="La Ragione R.M."/>
            <person name="Hildebrand F."/>
            <person name="Pallen M.J."/>
        </authorList>
    </citation>
    <scope>NUCLEOTIDE SEQUENCE [LARGE SCALE GENOMIC DNA]</scope>
    <source>
        <strain evidence="5 6">Sa2CUA10</strain>
    </source>
</reference>
<evidence type="ECO:0000256" key="2">
    <source>
        <dbReference type="ARBA" id="ARBA00022679"/>
    </source>
</evidence>
<dbReference type="SUPFAM" id="SSF53901">
    <property type="entry name" value="Thiolase-like"/>
    <property type="match status" value="2"/>
</dbReference>